<organism evidence="1 2">
    <name type="scientific">Pontibacter toksunensis</name>
    <dbReference type="NCBI Taxonomy" id="1332631"/>
    <lineage>
        <taxon>Bacteria</taxon>
        <taxon>Pseudomonadati</taxon>
        <taxon>Bacteroidota</taxon>
        <taxon>Cytophagia</taxon>
        <taxon>Cytophagales</taxon>
        <taxon>Hymenobacteraceae</taxon>
        <taxon>Pontibacter</taxon>
    </lineage>
</organism>
<reference evidence="2" key="1">
    <citation type="journal article" date="2019" name="Int. J. Syst. Evol. Microbiol.">
        <title>The Global Catalogue of Microorganisms (GCM) 10K type strain sequencing project: providing services to taxonomists for standard genome sequencing and annotation.</title>
        <authorList>
            <consortium name="The Broad Institute Genomics Platform"/>
            <consortium name="The Broad Institute Genome Sequencing Center for Infectious Disease"/>
            <person name="Wu L."/>
            <person name="Ma J."/>
        </authorList>
    </citation>
    <scope>NUCLEOTIDE SEQUENCE [LARGE SCALE GENOMIC DNA]</scope>
    <source>
        <strain evidence="2">KCTC 23984</strain>
    </source>
</reference>
<protein>
    <submittedName>
        <fullName evidence="1">Uncharacterized protein</fullName>
    </submittedName>
</protein>
<evidence type="ECO:0000313" key="2">
    <source>
        <dbReference type="Proteomes" id="UP001597641"/>
    </source>
</evidence>
<evidence type="ECO:0000313" key="1">
    <source>
        <dbReference type="EMBL" id="MFD3000425.1"/>
    </source>
</evidence>
<keyword evidence="2" id="KW-1185">Reference proteome</keyword>
<gene>
    <name evidence="1" type="ORF">ACFS7Z_08650</name>
</gene>
<accession>A0ABW6BRP4</accession>
<dbReference type="EMBL" id="JBHUOX010000005">
    <property type="protein sequence ID" value="MFD3000425.1"/>
    <property type="molecule type" value="Genomic_DNA"/>
</dbReference>
<dbReference type="RefSeq" id="WP_377483426.1">
    <property type="nucleotide sequence ID" value="NZ_JBHUOX010000005.1"/>
</dbReference>
<sequence length="97" mass="11809">MKNNNRYMTDQEYNDLVNECRKDAYEYTMDELESQIDTGYDCRSDFRCDGDYKMVHRCDVVLGIYEEIFKERTQVIIRNKKIATIISDEQEDEWWII</sequence>
<dbReference type="Proteomes" id="UP001597641">
    <property type="component" value="Unassembled WGS sequence"/>
</dbReference>
<name>A0ABW6BRP4_9BACT</name>
<comment type="caution">
    <text evidence="1">The sequence shown here is derived from an EMBL/GenBank/DDBJ whole genome shotgun (WGS) entry which is preliminary data.</text>
</comment>
<proteinExistence type="predicted"/>